<dbReference type="PANTHER" id="PTHR11455:SF22">
    <property type="entry name" value="CRYPTOCHROME DASH"/>
    <property type="match status" value="1"/>
</dbReference>
<feature type="domain" description="Photolyase/cryptochrome alpha/beta" evidence="9">
    <location>
        <begin position="97"/>
        <end position="236"/>
    </location>
</feature>
<feature type="binding site" evidence="5">
    <location>
        <begin position="398"/>
        <end position="405"/>
    </location>
    <ligand>
        <name>FAD</name>
        <dbReference type="ChEBI" id="CHEBI:57692"/>
    </ligand>
</feature>
<evidence type="ECO:0000256" key="3">
    <source>
        <dbReference type="ARBA" id="ARBA00022827"/>
    </source>
</evidence>
<dbReference type="InterPro" id="IPR036155">
    <property type="entry name" value="Crypto/Photolyase_N_sf"/>
</dbReference>
<sequence>MQPFGGRRDVARKTCGVVYAQTSVATMRMCDGAAIRPAFVSIPVTARKARASQFGAPWYPPRWQIQLAVACAYRRSSSHIAMAASAAQTSKAAVAGKCVIAWFRADLRLRDNPMLMDAIRAGQGCVLPVYCFDPRCFGLTDEAKFPKCAAPRAQFLRECVEDLRNNLRALGSDLIVRHGHPEVVLTQLAEQYQCSHVFGSKEVAWEETRVEKKLRANMSKLEKPPKLSLTWGAVTMYHLDDLPMDIDQLPDVFSQFRRSVESRPAVEVRAPLLAPAKGALRPLPEGLEIGALPSMDELLEATIPEASQRQFQQDSRAVLSFRGGETAALARVQYYLWESDCVAKYKETRNGMVGGDYSSKFSAWLAHGCVSARDIYHEIKSYERTRVANDSTYWLIFELIWRDYFRLLALRCGNDIFFLGGPRRRDKIQWKQDRKAFEAWRTGNTGYPLVDANMRELNQTGFMSNRGRQNVASFLTKDLRIDWRWGAEWFESMLLDHDVHSNYGNWTYAAGVGMDPREDRHFNVVKQAKTYDETGEYAKLWLPELADVPAEFIYEPYKIPASERSRFNGLDQYPRPVVNTFGKGSFQAGGQGGRQPDIQSGKKHRGPSKPRANARREPKY</sequence>
<evidence type="ECO:0000256" key="1">
    <source>
        <dbReference type="ARBA" id="ARBA00005862"/>
    </source>
</evidence>
<dbReference type="Gene3D" id="1.10.579.10">
    <property type="entry name" value="DNA Cyclobutane Dipyrimidine Photolyase, subunit A, domain 3"/>
    <property type="match status" value="1"/>
</dbReference>
<dbReference type="EMBL" id="VRMN01000006">
    <property type="protein sequence ID" value="KAA8493823.1"/>
    <property type="molecule type" value="Genomic_DNA"/>
</dbReference>
<dbReference type="OrthoDB" id="435881at2759"/>
<keyword evidence="4 7" id="KW-0157">Chromophore</keyword>
<comment type="caution">
    <text evidence="10">The sequence shown here is derived from an EMBL/GenBank/DDBJ whole genome shotgun (WGS) entry which is preliminary data.</text>
</comment>
<dbReference type="GO" id="GO:0000719">
    <property type="term" value="P:photoreactive repair"/>
    <property type="evidence" value="ECO:0007669"/>
    <property type="project" value="TreeGrafter"/>
</dbReference>
<dbReference type="PROSITE" id="PS00394">
    <property type="entry name" value="DNA_PHOTOLYASES_1_1"/>
    <property type="match status" value="1"/>
</dbReference>
<feature type="binding site" evidence="5">
    <location>
        <position position="345"/>
    </location>
    <ligand>
        <name>FAD</name>
        <dbReference type="ChEBI" id="CHEBI:57692"/>
    </ligand>
</feature>
<feature type="region of interest" description="Disordered" evidence="8">
    <location>
        <begin position="579"/>
        <end position="620"/>
    </location>
</feature>
<dbReference type="PANTHER" id="PTHR11455">
    <property type="entry name" value="CRYPTOCHROME"/>
    <property type="match status" value="1"/>
</dbReference>
<evidence type="ECO:0000256" key="7">
    <source>
        <dbReference type="RuleBase" id="RU367151"/>
    </source>
</evidence>
<dbReference type="PROSITE" id="PS51645">
    <property type="entry name" value="PHR_CRY_ALPHA_BETA"/>
    <property type="match status" value="1"/>
</dbReference>
<dbReference type="AlphaFoldDB" id="A0A5J4YSM7"/>
<dbReference type="InterPro" id="IPR006050">
    <property type="entry name" value="DNA_photolyase_N"/>
</dbReference>
<dbReference type="Gene3D" id="1.25.40.80">
    <property type="match status" value="1"/>
</dbReference>
<keyword evidence="11" id="KW-1185">Reference proteome</keyword>
<dbReference type="InterPro" id="IPR002081">
    <property type="entry name" value="Cryptochrome/DNA_photolyase_1"/>
</dbReference>
<dbReference type="PRINTS" id="PR00147">
    <property type="entry name" value="DNAPHOTLYASE"/>
</dbReference>
<dbReference type="Proteomes" id="UP000324585">
    <property type="component" value="Unassembled WGS sequence"/>
</dbReference>
<dbReference type="GO" id="GO:0003904">
    <property type="term" value="F:deoxyribodipyrimidine photo-lyase activity"/>
    <property type="evidence" value="ECO:0007669"/>
    <property type="project" value="TreeGrafter"/>
</dbReference>
<dbReference type="Pfam" id="PF03441">
    <property type="entry name" value="FAD_binding_7"/>
    <property type="match status" value="1"/>
</dbReference>
<dbReference type="OMA" id="KFWRCGP"/>
<dbReference type="InterPro" id="IPR014729">
    <property type="entry name" value="Rossmann-like_a/b/a_fold"/>
</dbReference>
<comment type="similarity">
    <text evidence="1 7">Belongs to the DNA photolyase class-1 family.</text>
</comment>
<protein>
    <recommendedName>
        <fullName evidence="7">Cryptochrome DASH</fullName>
    </recommendedName>
</protein>
<dbReference type="InterPro" id="IPR036134">
    <property type="entry name" value="Crypto/Photolyase_FAD-like_sf"/>
</dbReference>
<evidence type="ECO:0000256" key="6">
    <source>
        <dbReference type="PIRSR" id="PIRSR602081-2"/>
    </source>
</evidence>
<evidence type="ECO:0000256" key="4">
    <source>
        <dbReference type="ARBA" id="ARBA00022991"/>
    </source>
</evidence>
<dbReference type="SUPFAM" id="SSF48173">
    <property type="entry name" value="Cryptochrome/photolyase FAD-binding domain"/>
    <property type="match status" value="1"/>
</dbReference>
<feature type="site" description="Electron transfer via tryptophanyl radical" evidence="6">
    <location>
        <position position="430"/>
    </location>
</feature>
<dbReference type="InterPro" id="IPR014133">
    <property type="entry name" value="Cry_DASH"/>
</dbReference>
<reference evidence="11" key="1">
    <citation type="journal article" date="2019" name="Nat. Commun.">
        <title>Expansion of phycobilisome linker gene families in mesophilic red algae.</title>
        <authorList>
            <person name="Lee J."/>
            <person name="Kim D."/>
            <person name="Bhattacharya D."/>
            <person name="Yoon H.S."/>
        </authorList>
    </citation>
    <scope>NUCLEOTIDE SEQUENCE [LARGE SCALE GENOMIC DNA]</scope>
    <source>
        <strain evidence="11">CCMP 1328</strain>
    </source>
</reference>
<feature type="binding site" evidence="5">
    <location>
        <begin position="496"/>
        <end position="498"/>
    </location>
    <ligand>
        <name>FAD</name>
        <dbReference type="ChEBI" id="CHEBI:57692"/>
    </ligand>
</feature>
<gene>
    <name evidence="10" type="ORF">FVE85_4960</name>
</gene>
<keyword evidence="2 5" id="KW-0285">Flavoprotein</keyword>
<keyword evidence="3 5" id="KW-0274">FAD</keyword>
<organism evidence="10 11">
    <name type="scientific">Porphyridium purpureum</name>
    <name type="common">Red alga</name>
    <name type="synonym">Porphyridium cruentum</name>
    <dbReference type="NCBI Taxonomy" id="35688"/>
    <lineage>
        <taxon>Eukaryota</taxon>
        <taxon>Rhodophyta</taxon>
        <taxon>Bangiophyceae</taxon>
        <taxon>Porphyridiales</taxon>
        <taxon>Porphyridiaceae</taxon>
        <taxon>Porphyridium</taxon>
    </lineage>
</organism>
<dbReference type="GO" id="GO:0071949">
    <property type="term" value="F:FAD binding"/>
    <property type="evidence" value="ECO:0007669"/>
    <property type="project" value="TreeGrafter"/>
</dbReference>
<evidence type="ECO:0000256" key="5">
    <source>
        <dbReference type="PIRSR" id="PIRSR602081-1"/>
    </source>
</evidence>
<dbReference type="Gene3D" id="3.40.50.620">
    <property type="entry name" value="HUPs"/>
    <property type="match status" value="1"/>
</dbReference>
<comment type="cofactor">
    <cofactor evidence="5 7">
        <name>FAD</name>
        <dbReference type="ChEBI" id="CHEBI:57692"/>
    </cofactor>
    <text evidence="5 7">Binds 1 FAD per subunit.</text>
</comment>
<evidence type="ECO:0000259" key="9">
    <source>
        <dbReference type="PROSITE" id="PS51645"/>
    </source>
</evidence>
<proteinExistence type="inferred from homology"/>
<dbReference type="Pfam" id="PF00875">
    <property type="entry name" value="DNA_photolyase"/>
    <property type="match status" value="1"/>
</dbReference>
<evidence type="ECO:0000256" key="2">
    <source>
        <dbReference type="ARBA" id="ARBA00022630"/>
    </source>
</evidence>
<name>A0A5J4YSM7_PORPP</name>
<evidence type="ECO:0000313" key="10">
    <source>
        <dbReference type="EMBL" id="KAA8493823.1"/>
    </source>
</evidence>
<feature type="site" description="Electron transfer via tryptophanyl radical" evidence="6">
    <location>
        <position position="506"/>
    </location>
</feature>
<comment type="function">
    <text evidence="7">May have a photoreceptor function.</text>
</comment>
<evidence type="ECO:0000256" key="8">
    <source>
        <dbReference type="SAM" id="MobiDB-lite"/>
    </source>
</evidence>
<dbReference type="InterPro" id="IPR018394">
    <property type="entry name" value="DNA_photolyase_1_CS_C"/>
</dbReference>
<dbReference type="GO" id="GO:0003684">
    <property type="term" value="F:damaged DNA binding"/>
    <property type="evidence" value="ECO:0007669"/>
    <property type="project" value="TreeGrafter"/>
</dbReference>
<dbReference type="SUPFAM" id="SSF52425">
    <property type="entry name" value="Cryptochrome/photolyase, N-terminal domain"/>
    <property type="match status" value="1"/>
</dbReference>
<accession>A0A5J4YSM7</accession>
<feature type="site" description="Electron transfer via tryptophanyl radical" evidence="6">
    <location>
        <position position="483"/>
    </location>
</feature>
<dbReference type="InterPro" id="IPR005101">
    <property type="entry name" value="Cryptochr/Photolyase_FAD-bd"/>
</dbReference>
<dbReference type="NCBIfam" id="TIGR02765">
    <property type="entry name" value="crypto_DASH"/>
    <property type="match status" value="1"/>
</dbReference>
<evidence type="ECO:0000313" key="11">
    <source>
        <dbReference type="Proteomes" id="UP000324585"/>
    </source>
</evidence>
<feature type="binding site" evidence="5">
    <location>
        <begin position="358"/>
        <end position="362"/>
    </location>
    <ligand>
        <name>FAD</name>
        <dbReference type="ChEBI" id="CHEBI:57692"/>
    </ligand>
</feature>
<comment type="cofactor">
    <cofactor evidence="7">
        <name>(6R)-5,10-methylene-5,6,7,8-tetrahydrofolate</name>
        <dbReference type="ChEBI" id="CHEBI:15636"/>
    </cofactor>
    <text evidence="7">Binds 1 5,10-methenyltetrahydrofolate (MTHF) per subunit.</text>
</comment>